<accession>A0A6J5WT69</accession>
<name>A0A6J5WT69_PRUAR</name>
<dbReference type="EMBL" id="CAEKKB010000003">
    <property type="protein sequence ID" value="CAB4304669.1"/>
    <property type="molecule type" value="Genomic_DNA"/>
</dbReference>
<protein>
    <submittedName>
        <fullName evidence="1">Uncharacterized protein</fullName>
    </submittedName>
</protein>
<dbReference type="AlphaFoldDB" id="A0A6J5WT69"/>
<evidence type="ECO:0000313" key="1">
    <source>
        <dbReference type="EMBL" id="CAB4304669.1"/>
    </source>
</evidence>
<sequence length="61" mass="6686">MGGVGEKMRVLESKEWYIASYAPQGVPNSDNLKICTAKLSLALNSIPERHAVLLIHTYAAE</sequence>
<reference evidence="2" key="1">
    <citation type="journal article" date="2020" name="Genome Biol.">
        <title>Gamete binning: chromosome-level and haplotype-resolved genome assembly enabled by high-throughput single-cell sequencing of gamete genomes.</title>
        <authorList>
            <person name="Campoy J.A."/>
            <person name="Sun H."/>
            <person name="Goel M."/>
            <person name="Jiao W.-B."/>
            <person name="Folz-Donahue K."/>
            <person name="Wang N."/>
            <person name="Rubio M."/>
            <person name="Liu C."/>
            <person name="Kukat C."/>
            <person name="Ruiz D."/>
            <person name="Huettel B."/>
            <person name="Schneeberger K."/>
        </authorList>
    </citation>
    <scope>NUCLEOTIDE SEQUENCE [LARGE SCALE GENOMIC DNA]</scope>
    <source>
        <strain evidence="2">cv. Rojo Pasion</strain>
    </source>
</reference>
<organism evidence="1 2">
    <name type="scientific">Prunus armeniaca</name>
    <name type="common">Apricot</name>
    <name type="synonym">Armeniaca vulgaris</name>
    <dbReference type="NCBI Taxonomy" id="36596"/>
    <lineage>
        <taxon>Eukaryota</taxon>
        <taxon>Viridiplantae</taxon>
        <taxon>Streptophyta</taxon>
        <taxon>Embryophyta</taxon>
        <taxon>Tracheophyta</taxon>
        <taxon>Spermatophyta</taxon>
        <taxon>Magnoliopsida</taxon>
        <taxon>eudicotyledons</taxon>
        <taxon>Gunneridae</taxon>
        <taxon>Pentapetalae</taxon>
        <taxon>rosids</taxon>
        <taxon>fabids</taxon>
        <taxon>Rosales</taxon>
        <taxon>Rosaceae</taxon>
        <taxon>Amygdaloideae</taxon>
        <taxon>Amygdaleae</taxon>
        <taxon>Prunus</taxon>
    </lineage>
</organism>
<evidence type="ECO:0000313" key="2">
    <source>
        <dbReference type="Proteomes" id="UP000507245"/>
    </source>
</evidence>
<gene>
    <name evidence="1" type="ORF">ORAREDHAP_LOCUS22358</name>
</gene>
<dbReference type="OrthoDB" id="809632at2759"/>
<proteinExistence type="predicted"/>
<keyword evidence="2" id="KW-1185">Reference proteome</keyword>
<dbReference type="Proteomes" id="UP000507245">
    <property type="component" value="Unassembled WGS sequence"/>
</dbReference>